<dbReference type="InterPro" id="IPR001611">
    <property type="entry name" value="Leu-rich_rpt"/>
</dbReference>
<feature type="region of interest" description="Disordered" evidence="14">
    <location>
        <begin position="1088"/>
        <end position="1112"/>
    </location>
</feature>
<dbReference type="Pfam" id="PF08263">
    <property type="entry name" value="LRRNT_2"/>
    <property type="match status" value="1"/>
</dbReference>
<dbReference type="Gene3D" id="3.80.10.10">
    <property type="entry name" value="Ribonuclease Inhibitor"/>
    <property type="match status" value="5"/>
</dbReference>
<dbReference type="PANTHER" id="PTHR27004">
    <property type="entry name" value="RECEPTOR-LIKE PROTEIN 12 ISOFORM X1"/>
    <property type="match status" value="1"/>
</dbReference>
<evidence type="ECO:0000256" key="11">
    <source>
        <dbReference type="ARBA" id="ARBA00023136"/>
    </source>
</evidence>
<evidence type="ECO:0000256" key="7">
    <source>
        <dbReference type="ARBA" id="ARBA00022692"/>
    </source>
</evidence>
<evidence type="ECO:0000256" key="4">
    <source>
        <dbReference type="ARBA" id="ARBA00022475"/>
    </source>
</evidence>
<evidence type="ECO:0000256" key="5">
    <source>
        <dbReference type="ARBA" id="ARBA00022614"/>
    </source>
</evidence>
<evidence type="ECO:0000256" key="12">
    <source>
        <dbReference type="ARBA" id="ARBA00023170"/>
    </source>
</evidence>
<evidence type="ECO:0000256" key="1">
    <source>
        <dbReference type="ARBA" id="ARBA00004251"/>
    </source>
</evidence>
<keyword evidence="13" id="KW-0325">Glycoprotein</keyword>
<dbReference type="SUPFAM" id="SSF52047">
    <property type="entry name" value="RNI-like"/>
    <property type="match status" value="2"/>
</dbReference>
<evidence type="ECO:0000313" key="17">
    <source>
        <dbReference type="EMBL" id="KAE8667026.1"/>
    </source>
</evidence>
<comment type="caution">
    <text evidence="17">The sequence shown here is derived from an EMBL/GenBank/DDBJ whole genome shotgun (WGS) entry which is preliminary data.</text>
</comment>
<dbReference type="SUPFAM" id="SSF52058">
    <property type="entry name" value="L domain-like"/>
    <property type="match status" value="1"/>
</dbReference>
<dbReference type="FunFam" id="3.80.10.10:FF:000213">
    <property type="entry name" value="Tyrosine-sulfated glycopeptide receptor 1"/>
    <property type="match status" value="2"/>
</dbReference>
<dbReference type="InterPro" id="IPR003653">
    <property type="entry name" value="Peptidase_C48_C"/>
</dbReference>
<keyword evidence="12 17" id="KW-0675">Receptor</keyword>
<comment type="similarity">
    <text evidence="2">Belongs to the peptidase C48 family.</text>
</comment>
<evidence type="ECO:0000259" key="15">
    <source>
        <dbReference type="Pfam" id="PF02902"/>
    </source>
</evidence>
<evidence type="ECO:0000256" key="10">
    <source>
        <dbReference type="ARBA" id="ARBA00022989"/>
    </source>
</evidence>
<organism evidence="17 18">
    <name type="scientific">Hibiscus syriacus</name>
    <name type="common">Rose of Sharon</name>
    <dbReference type="NCBI Taxonomy" id="106335"/>
    <lineage>
        <taxon>Eukaryota</taxon>
        <taxon>Viridiplantae</taxon>
        <taxon>Streptophyta</taxon>
        <taxon>Embryophyta</taxon>
        <taxon>Tracheophyta</taxon>
        <taxon>Spermatophyta</taxon>
        <taxon>Magnoliopsida</taxon>
        <taxon>eudicotyledons</taxon>
        <taxon>Gunneridae</taxon>
        <taxon>Pentapetalae</taxon>
        <taxon>rosids</taxon>
        <taxon>malvids</taxon>
        <taxon>Malvales</taxon>
        <taxon>Malvaceae</taxon>
        <taxon>Malvoideae</taxon>
        <taxon>Hibiscus</taxon>
    </lineage>
</organism>
<keyword evidence="6" id="KW-0645">Protease</keyword>
<feature type="region of interest" description="Disordered" evidence="14">
    <location>
        <begin position="1133"/>
        <end position="1210"/>
    </location>
</feature>
<feature type="domain" description="Leucine-rich repeat-containing N-terminal plant-type" evidence="16">
    <location>
        <begin position="422"/>
        <end position="472"/>
    </location>
</feature>
<keyword evidence="7" id="KW-0812">Transmembrane</keyword>
<keyword evidence="9" id="KW-0378">Hydrolase</keyword>
<keyword evidence="10" id="KW-1133">Transmembrane helix</keyword>
<evidence type="ECO:0000256" key="3">
    <source>
        <dbReference type="ARBA" id="ARBA00009592"/>
    </source>
</evidence>
<keyword evidence="5" id="KW-0433">Leucine-rich repeat</keyword>
<dbReference type="GO" id="GO:0005886">
    <property type="term" value="C:plasma membrane"/>
    <property type="evidence" value="ECO:0007669"/>
    <property type="project" value="UniProtKB-SubCell"/>
</dbReference>
<comment type="subcellular location">
    <subcellularLocation>
        <location evidence="1">Cell membrane</location>
        <topology evidence="1">Single-pass type I membrane protein</topology>
    </subcellularLocation>
</comment>
<comment type="similarity">
    <text evidence="3">Belongs to the RLP family.</text>
</comment>
<feature type="region of interest" description="Disordered" evidence="14">
    <location>
        <begin position="22"/>
        <end position="91"/>
    </location>
</feature>
<feature type="compositionally biased region" description="Acidic residues" evidence="14">
    <location>
        <begin position="48"/>
        <end position="65"/>
    </location>
</feature>
<dbReference type="Proteomes" id="UP000436088">
    <property type="component" value="Unassembled WGS sequence"/>
</dbReference>
<reference evidence="17" key="1">
    <citation type="submission" date="2019-09" db="EMBL/GenBank/DDBJ databases">
        <title>Draft genome information of white flower Hibiscus syriacus.</title>
        <authorList>
            <person name="Kim Y.-M."/>
        </authorList>
    </citation>
    <scope>NUCLEOTIDE SEQUENCE [LARGE SCALE GENOMIC DNA]</scope>
    <source>
        <strain evidence="17">YM2019G1</strain>
    </source>
</reference>
<dbReference type="EMBL" id="VEPZ02001588">
    <property type="protein sequence ID" value="KAE8667026.1"/>
    <property type="molecule type" value="Genomic_DNA"/>
</dbReference>
<evidence type="ECO:0000313" key="18">
    <source>
        <dbReference type="Proteomes" id="UP000436088"/>
    </source>
</evidence>
<dbReference type="InterPro" id="IPR038765">
    <property type="entry name" value="Papain-like_cys_pep_sf"/>
</dbReference>
<evidence type="ECO:0000256" key="6">
    <source>
        <dbReference type="ARBA" id="ARBA00022670"/>
    </source>
</evidence>
<evidence type="ECO:0000256" key="14">
    <source>
        <dbReference type="SAM" id="MobiDB-lite"/>
    </source>
</evidence>
<protein>
    <submittedName>
        <fullName evidence="17">Receptor like protein 43</fullName>
    </submittedName>
</protein>
<feature type="domain" description="Ubiquitin-like protease family profile" evidence="15">
    <location>
        <begin position="1454"/>
        <end position="1559"/>
    </location>
</feature>
<name>A0A6A2XXM1_HIBSY</name>
<evidence type="ECO:0000259" key="16">
    <source>
        <dbReference type="Pfam" id="PF08263"/>
    </source>
</evidence>
<evidence type="ECO:0000256" key="8">
    <source>
        <dbReference type="ARBA" id="ARBA00022737"/>
    </source>
</evidence>
<keyword evidence="8" id="KW-0677">Repeat</keyword>
<gene>
    <name evidence="17" type="ORF">F3Y22_tig00112470pilonHSYRG00024</name>
</gene>
<feature type="compositionally biased region" description="Basic and acidic residues" evidence="14">
    <location>
        <begin position="78"/>
        <end position="91"/>
    </location>
</feature>
<feature type="compositionally biased region" description="Basic and acidic residues" evidence="14">
    <location>
        <begin position="1148"/>
        <end position="1160"/>
    </location>
</feature>
<dbReference type="Gene3D" id="3.40.395.10">
    <property type="entry name" value="Adenoviral Proteinase, Chain A"/>
    <property type="match status" value="1"/>
</dbReference>
<proteinExistence type="inferred from homology"/>
<dbReference type="PANTHER" id="PTHR27004:SF208">
    <property type="entry name" value="LRR RECEPTOR-LIKE SERINE_THREONINE-PROTEIN KINASE GSO2"/>
    <property type="match status" value="1"/>
</dbReference>
<keyword evidence="11" id="KW-0472">Membrane</keyword>
<dbReference type="InterPro" id="IPR003591">
    <property type="entry name" value="Leu-rich_rpt_typical-subtyp"/>
</dbReference>
<accession>A0A6A2XXM1</accession>
<dbReference type="PRINTS" id="PR00019">
    <property type="entry name" value="LEURICHRPT"/>
</dbReference>
<evidence type="ECO:0000256" key="13">
    <source>
        <dbReference type="ARBA" id="ARBA00023180"/>
    </source>
</evidence>
<dbReference type="SMART" id="SM00369">
    <property type="entry name" value="LRR_TYP"/>
    <property type="match status" value="10"/>
</dbReference>
<dbReference type="GO" id="GO:0008234">
    <property type="term" value="F:cysteine-type peptidase activity"/>
    <property type="evidence" value="ECO:0007669"/>
    <property type="project" value="InterPro"/>
</dbReference>
<sequence length="1596" mass="177500">MANFEAPSFSLGHDLDLDAVSEPCLPAEDHPGPFLAPDPSASFNTFEDNAEELEYQQDMDSDPDTGPDHSRVSKRLRRAADESSATKKEPEKTCLGIMRTMRLKSSLLHRKRMETKENMFLHFKFSTVVENVQHGACCDGLILDGENGFHGSLPHSAASTNFSALRMIYLSGNELTGTLPSELLGNLRAMIDKPKHGLSNILQDGDEVYASDIQDYHTSVKVTIKRLDLELTKIIDIFVSMDLSNNQFFGQIPEEVGQLISLQMLNLSHNNFTGPIPASFGNLAALESLDLSSNKLGGRIPSQMTKLTFLSVLNLSKNNFVGPIPHGNQFGTFENDSYIGNLGLCGLPLSKQCNNHGEAEPPAQSVVEEEDSQVPFWQVEMMGYGSGVVLGMSLGYIVFTTGKPWCLISSTVPPPSSHLCLPHQRAALLQFKSSIFLTEYCSSGDDYNNDYAKTESWNKSIDCCSWEGVKCDELTGHQPLSPSQPSMAPLLRTPAACFTFMDSDDSTSVTTISMALSRQSYLLNCVDLSGVALTSFLNLTSSLEHLSLSWCLLHGEFPSRIFQLPNLKHIDITGNENIRGYLPRTNWSSGLEWLHLSYCGGFRGSIPASFGNLTRIVSINLSGNRLQGQIPDVFGNLTKLTSLRFSSCNLSGSLPITMFTLPSLLDLDLSYNKLAGPMDLIRMPSSIQQLDLTSNDFHGPLPDSIFDLVNLIELRLSSNNLSGIIEPVMLSKLTSLEVLDLSNNRLVSLCARCNDANYSFPRLATVSFSSCSVSRFPSFFRASQLLDLDISSNMISGGISKWEAEGWEELKGLNLSDHNGASSWEEIGCTLPSFELSSRVNSESSNPRSNAVARNNKLTDRFPPWLASLPSLQILILKHNRFHGSMPHSIASYNFSALRMIDRSGNEFTGTLPSKLFRNLRAMREKSKGSHSNLAFQRDDGGKYIAQFYRIAVNVTTKRLELELMKTAAIFVSMDLSNNQFFGQISEEVGQLISLQMLNLSHNNFTGPIPASFGNLTALESLDLSSNKLGGRIPSQMTKLTFLSVLNFSKNNFVGPIPHGNQFGTFENDSYIGNLGLCGLPLSKQCNNHGEAEPPAPSVAEEEDSQVPFLAGGNDGIWKWSGARDEPRLHCIHNRKTMVPPLPPLREPSPHPEPSPDRPDYTPLQREPSPIPSHHRVSSPPSPHDRRPTKMPRLLSPCSPPPRDESRELRDEVNALREEIGTLRDNDGAWRVEVSTLRGEVAALREMVVSLQNEVHTLRNERTDKVDALRRVFLVRQSSRIRRRARAIKSPYTPIVRRHRKKKPDSPIIPQESTPIVEEAPIIPRESPPTVQEATVIVEEVPPTIQEPDSHGVIYRIIEKPSDVPDMMDSSWLSYELPASTIPVSEEERKQLPDTIMDNTLWAKTAVDFYLHERSQGCFTDICKLNDDIYLLLDRSWWGVLLGVEDNGYFDGGVFIPVLERNHWLLVELQIPSLKAIVYDSMINYISLVDLRDIIKGWSSYLAKYLDAINYWTRSGNKKPKKLNITVSRDETAPQQTKGPIGDCGPLVCLALDRLITGSIKYLPPTDIDRAAVGLWFRHYMARSIYTRRCLPASAL</sequence>
<dbReference type="Pfam" id="PF00560">
    <property type="entry name" value="LRR_1"/>
    <property type="match status" value="1"/>
</dbReference>
<dbReference type="InterPro" id="IPR032675">
    <property type="entry name" value="LRR_dom_sf"/>
</dbReference>
<dbReference type="Pfam" id="PF13855">
    <property type="entry name" value="LRR_8"/>
    <property type="match status" value="3"/>
</dbReference>
<evidence type="ECO:0000256" key="2">
    <source>
        <dbReference type="ARBA" id="ARBA00005234"/>
    </source>
</evidence>
<dbReference type="InterPro" id="IPR013210">
    <property type="entry name" value="LRR_N_plant-typ"/>
</dbReference>
<keyword evidence="4" id="KW-1003">Cell membrane</keyword>
<dbReference type="Pfam" id="PF02902">
    <property type="entry name" value="Peptidase_C48"/>
    <property type="match status" value="1"/>
</dbReference>
<evidence type="ECO:0000256" key="9">
    <source>
        <dbReference type="ARBA" id="ARBA00022801"/>
    </source>
</evidence>
<dbReference type="SUPFAM" id="SSF54001">
    <property type="entry name" value="Cysteine proteinases"/>
    <property type="match status" value="1"/>
</dbReference>
<keyword evidence="18" id="KW-1185">Reference proteome</keyword>
<dbReference type="FunFam" id="3.80.10.10:FF:000095">
    <property type="entry name" value="LRR receptor-like serine/threonine-protein kinase GSO1"/>
    <property type="match status" value="1"/>
</dbReference>
<dbReference type="GO" id="GO:0006508">
    <property type="term" value="P:proteolysis"/>
    <property type="evidence" value="ECO:0007669"/>
    <property type="project" value="UniProtKB-KW"/>
</dbReference>